<feature type="binding site" evidence="14">
    <location>
        <begin position="238"/>
        <end position="240"/>
    </location>
    <ligand>
        <name>substrate</name>
    </ligand>
</feature>
<feature type="binding site" evidence="14">
    <location>
        <begin position="131"/>
        <end position="133"/>
    </location>
    <ligand>
        <name>substrate</name>
    </ligand>
</feature>
<dbReference type="EMBL" id="CADCVJ010000090">
    <property type="protein sequence ID" value="CAA9471019.1"/>
    <property type="molecule type" value="Genomic_DNA"/>
</dbReference>
<evidence type="ECO:0000256" key="6">
    <source>
        <dbReference type="ARBA" id="ARBA00020990"/>
    </source>
</evidence>
<evidence type="ECO:0000256" key="4">
    <source>
        <dbReference type="ARBA" id="ARBA00011218"/>
    </source>
</evidence>
<dbReference type="FunFam" id="3.20.20.70:FF:000030">
    <property type="entry name" value="Nicotinate-nucleotide pyrophosphorylase, carboxylating"/>
    <property type="match status" value="1"/>
</dbReference>
<keyword evidence="9 13" id="KW-0808">Transferase</keyword>
<keyword evidence="7" id="KW-0662">Pyridine nucleotide biosynthesis</keyword>
<evidence type="ECO:0000259" key="16">
    <source>
        <dbReference type="Pfam" id="PF02749"/>
    </source>
</evidence>
<dbReference type="AlphaFoldDB" id="A0A6J4RLR6"/>
<dbReference type="GO" id="GO:0034213">
    <property type="term" value="P:quinolinate catabolic process"/>
    <property type="evidence" value="ECO:0007669"/>
    <property type="project" value="TreeGrafter"/>
</dbReference>
<keyword evidence="8 13" id="KW-0328">Glycosyltransferase</keyword>
<dbReference type="CDD" id="cd01572">
    <property type="entry name" value="QPRTase"/>
    <property type="match status" value="1"/>
</dbReference>
<evidence type="ECO:0000256" key="13">
    <source>
        <dbReference type="PIRNR" id="PIRNR006250"/>
    </source>
</evidence>
<dbReference type="UniPathway" id="UPA00253">
    <property type="reaction ID" value="UER00331"/>
</dbReference>
<evidence type="ECO:0000256" key="14">
    <source>
        <dbReference type="PIRSR" id="PIRSR006250-1"/>
    </source>
</evidence>
<evidence type="ECO:0000256" key="11">
    <source>
        <dbReference type="ARBA" id="ARBA00047445"/>
    </source>
</evidence>
<feature type="binding site" evidence="14">
    <location>
        <position position="165"/>
    </location>
    <ligand>
        <name>substrate</name>
    </ligand>
</feature>
<comment type="pathway">
    <text evidence="2">Cofactor biosynthesis; NAD(+) biosynthesis; nicotinate D-ribonucleotide from quinolinate: step 1/1.</text>
</comment>
<dbReference type="SUPFAM" id="SSF54675">
    <property type="entry name" value="Nicotinate/Quinolinate PRTase N-terminal domain-like"/>
    <property type="match status" value="1"/>
</dbReference>
<dbReference type="PANTHER" id="PTHR32179:SF3">
    <property type="entry name" value="NICOTINATE-NUCLEOTIDE PYROPHOSPHORYLASE [CARBOXYLATING]"/>
    <property type="match status" value="1"/>
</dbReference>
<feature type="domain" description="Quinolinate phosphoribosyl transferase N-terminal" evidence="16">
    <location>
        <begin position="24"/>
        <end position="108"/>
    </location>
</feature>
<feature type="binding site" evidence="14">
    <location>
        <position position="194"/>
    </location>
    <ligand>
        <name>substrate</name>
    </ligand>
</feature>
<feature type="binding site" evidence="14">
    <location>
        <begin position="259"/>
        <end position="261"/>
    </location>
    <ligand>
        <name>substrate</name>
    </ligand>
</feature>
<dbReference type="InterPro" id="IPR002638">
    <property type="entry name" value="Quinolinate_PRibosylTrfase_C"/>
</dbReference>
<evidence type="ECO:0000256" key="5">
    <source>
        <dbReference type="ARBA" id="ARBA00011944"/>
    </source>
</evidence>
<evidence type="ECO:0000256" key="7">
    <source>
        <dbReference type="ARBA" id="ARBA00022642"/>
    </source>
</evidence>
<evidence type="ECO:0000256" key="3">
    <source>
        <dbReference type="ARBA" id="ARBA00009400"/>
    </source>
</evidence>
<dbReference type="InterPro" id="IPR022412">
    <property type="entry name" value="Quinolinate_PRibosylTrfase_N"/>
</dbReference>
<dbReference type="PIRSF" id="PIRSF006250">
    <property type="entry name" value="NadC_ModD"/>
    <property type="match status" value="1"/>
</dbReference>
<dbReference type="SUPFAM" id="SSF51690">
    <property type="entry name" value="Nicotinate/Quinolinate PRTase C-terminal domain-like"/>
    <property type="match status" value="1"/>
</dbReference>
<comment type="similarity">
    <text evidence="3 13">Belongs to the NadC/ModD family.</text>
</comment>
<comment type="function">
    <text evidence="1">Involved in the catabolism of quinolinic acid (QA).</text>
</comment>
<dbReference type="InterPro" id="IPR013785">
    <property type="entry name" value="Aldolase_TIM"/>
</dbReference>
<evidence type="ECO:0000256" key="12">
    <source>
        <dbReference type="ARBA" id="ARBA00069173"/>
    </source>
</evidence>
<dbReference type="GO" id="GO:0005737">
    <property type="term" value="C:cytoplasm"/>
    <property type="evidence" value="ECO:0007669"/>
    <property type="project" value="TreeGrafter"/>
</dbReference>
<dbReference type="InterPro" id="IPR036068">
    <property type="entry name" value="Nicotinate_pribotase-like_C"/>
</dbReference>
<dbReference type="InterPro" id="IPR027277">
    <property type="entry name" value="NadC/ModD"/>
</dbReference>
<feature type="binding site" evidence="14">
    <location>
        <position position="215"/>
    </location>
    <ligand>
        <name>substrate</name>
    </ligand>
</feature>
<feature type="binding site" evidence="14">
    <location>
        <position position="98"/>
    </location>
    <ligand>
        <name>substrate</name>
    </ligand>
</feature>
<comment type="catalytic activity">
    <reaction evidence="11">
        <text>nicotinate beta-D-ribonucleotide + CO2 + diphosphate = quinolinate + 5-phospho-alpha-D-ribose 1-diphosphate + 2 H(+)</text>
        <dbReference type="Rhea" id="RHEA:12733"/>
        <dbReference type="ChEBI" id="CHEBI:15378"/>
        <dbReference type="ChEBI" id="CHEBI:16526"/>
        <dbReference type="ChEBI" id="CHEBI:29959"/>
        <dbReference type="ChEBI" id="CHEBI:33019"/>
        <dbReference type="ChEBI" id="CHEBI:57502"/>
        <dbReference type="ChEBI" id="CHEBI:58017"/>
        <dbReference type="EC" id="2.4.2.19"/>
    </reaction>
</comment>
<dbReference type="PANTHER" id="PTHR32179">
    <property type="entry name" value="NICOTINATE-NUCLEOTIDE PYROPHOSPHORYLASE [CARBOXYLATING]"/>
    <property type="match status" value="1"/>
</dbReference>
<dbReference type="Pfam" id="PF01729">
    <property type="entry name" value="QRPTase_C"/>
    <property type="match status" value="1"/>
</dbReference>
<protein>
    <recommendedName>
        <fullName evidence="6">Nicotinate-nucleotide pyrophosphorylase [carboxylating]</fullName>
        <ecNumber evidence="5">2.4.2.19</ecNumber>
    </recommendedName>
    <alternativeName>
        <fullName evidence="12">Probable nicotinate-nucleotide pyrophosphorylase [carboxylating]</fullName>
    </alternativeName>
    <alternativeName>
        <fullName evidence="10">Quinolinate phosphoribosyltransferase [decarboxylating]</fullName>
    </alternativeName>
</protein>
<dbReference type="GO" id="GO:0009435">
    <property type="term" value="P:NAD+ biosynthetic process"/>
    <property type="evidence" value="ECO:0007669"/>
    <property type="project" value="UniProtKB-UniPathway"/>
</dbReference>
<evidence type="ECO:0000256" key="10">
    <source>
        <dbReference type="ARBA" id="ARBA00033102"/>
    </source>
</evidence>
<dbReference type="NCBIfam" id="TIGR00078">
    <property type="entry name" value="nadC"/>
    <property type="match status" value="1"/>
</dbReference>
<dbReference type="Gene3D" id="3.90.1170.20">
    <property type="entry name" value="Quinolinate phosphoribosyl transferase, N-terminal domain"/>
    <property type="match status" value="1"/>
</dbReference>
<dbReference type="EC" id="2.4.2.19" evidence="5"/>
<dbReference type="GO" id="GO:0004514">
    <property type="term" value="F:nicotinate-nucleotide diphosphorylase (carboxylating) activity"/>
    <property type="evidence" value="ECO:0007669"/>
    <property type="project" value="UniProtKB-EC"/>
</dbReference>
<evidence type="ECO:0000256" key="2">
    <source>
        <dbReference type="ARBA" id="ARBA00004893"/>
    </source>
</evidence>
<evidence type="ECO:0000256" key="8">
    <source>
        <dbReference type="ARBA" id="ARBA00022676"/>
    </source>
</evidence>
<dbReference type="FunFam" id="3.90.1170.20:FF:000001">
    <property type="entry name" value="Nicotinate-nucleotide diphosphorylase (Carboxylating)"/>
    <property type="match status" value="1"/>
</dbReference>
<comment type="subunit">
    <text evidence="4">Hexamer formed by 3 homodimers.</text>
</comment>
<organism evidence="17">
    <name type="scientific">uncultured Solirubrobacteraceae bacterium</name>
    <dbReference type="NCBI Taxonomy" id="1162706"/>
    <lineage>
        <taxon>Bacteria</taxon>
        <taxon>Bacillati</taxon>
        <taxon>Actinomycetota</taxon>
        <taxon>Thermoleophilia</taxon>
        <taxon>Solirubrobacterales</taxon>
        <taxon>Solirubrobacteraceae</taxon>
        <taxon>environmental samples</taxon>
    </lineage>
</organism>
<dbReference type="Pfam" id="PF02749">
    <property type="entry name" value="QRPTase_N"/>
    <property type="match status" value="1"/>
</dbReference>
<evidence type="ECO:0000256" key="9">
    <source>
        <dbReference type="ARBA" id="ARBA00022679"/>
    </source>
</evidence>
<gene>
    <name evidence="17" type="ORF">AVDCRST_MAG38-1304</name>
</gene>
<reference evidence="17" key="1">
    <citation type="submission" date="2020-02" db="EMBL/GenBank/DDBJ databases">
        <authorList>
            <person name="Meier V. D."/>
        </authorList>
    </citation>
    <scope>NUCLEOTIDE SEQUENCE</scope>
    <source>
        <strain evidence="17">AVDCRST_MAG38</strain>
    </source>
</reference>
<feature type="domain" description="Quinolinate phosphoribosyl transferase C-terminal" evidence="15">
    <location>
        <begin position="110"/>
        <end position="273"/>
    </location>
</feature>
<evidence type="ECO:0000256" key="1">
    <source>
        <dbReference type="ARBA" id="ARBA00003237"/>
    </source>
</evidence>
<dbReference type="InterPro" id="IPR037128">
    <property type="entry name" value="Quinolinate_PRibosylTase_N_sf"/>
</dbReference>
<accession>A0A6J4RLR6</accession>
<name>A0A6J4RLR6_9ACTN</name>
<dbReference type="Gene3D" id="3.20.20.70">
    <property type="entry name" value="Aldolase class I"/>
    <property type="match status" value="1"/>
</dbReference>
<evidence type="ECO:0000313" key="17">
    <source>
        <dbReference type="EMBL" id="CAA9471019.1"/>
    </source>
</evidence>
<proteinExistence type="inferred from homology"/>
<dbReference type="InterPro" id="IPR004393">
    <property type="entry name" value="NadC"/>
</dbReference>
<sequence>MIHPAGDVPDLVARALAEDVGDGDVTSLATVAEGTFAEATITQKEPGVIYGLDVAREVFRQCDPGIVVEPLVAEGEWREGGPVLRARGEARALLAAERTALNLLGRLSGVATQTAVHVRAVAGTGVRILDTRKTTPGLRALEKAAVRAGGGHNHRIGLYDEILIKENHAAMAGGVGAAVRSARAAHPDLPLEVECRDAGEVREALAAGARRILLDNMTPVQLTRIAEEVAGAAQLEASGGVSLEALPAIARTGVNAISIGALTHSARTLDLSLLLDVTR</sequence>
<feature type="binding site" evidence="14">
    <location>
        <position position="155"/>
    </location>
    <ligand>
        <name>substrate</name>
    </ligand>
</feature>
<evidence type="ECO:0000259" key="15">
    <source>
        <dbReference type="Pfam" id="PF01729"/>
    </source>
</evidence>